<sequence length="131" mass="13680">MPAGRGAGWIMRHPGRQGRVWAAFAVAALLAGCAVPDEVNPVKIYNRVSGNDDALRPEPPGMDRPTPNLATIPPRPERPPPAFRQAVTESLAGDRAASRDPLVLRSIPAPGQGPRTGAPAETGMPAAPVRG</sequence>
<evidence type="ECO:0000313" key="2">
    <source>
        <dbReference type="EMBL" id="MBK1661354.1"/>
    </source>
</evidence>
<name>A0ABS1D641_9PROT</name>
<evidence type="ECO:0008006" key="4">
    <source>
        <dbReference type="Google" id="ProtNLM"/>
    </source>
</evidence>
<comment type="caution">
    <text evidence="2">The sequence shown here is derived from an EMBL/GenBank/DDBJ whole genome shotgun (WGS) entry which is preliminary data.</text>
</comment>
<feature type="non-terminal residue" evidence="2">
    <location>
        <position position="131"/>
    </location>
</feature>
<gene>
    <name evidence="2" type="ORF">CKO45_24395</name>
</gene>
<dbReference type="EMBL" id="NRSG01000290">
    <property type="protein sequence ID" value="MBK1661354.1"/>
    <property type="molecule type" value="Genomic_DNA"/>
</dbReference>
<reference evidence="2 3" key="1">
    <citation type="journal article" date="2020" name="Microorganisms">
        <title>Osmotic Adaptation and Compatible Solute Biosynthesis of Phototrophic Bacteria as Revealed from Genome Analyses.</title>
        <authorList>
            <person name="Imhoff J.F."/>
            <person name="Rahn T."/>
            <person name="Kunzel S."/>
            <person name="Keller A."/>
            <person name="Neulinger S.C."/>
        </authorList>
    </citation>
    <scope>NUCLEOTIDE SEQUENCE [LARGE SCALE GENOMIC DNA]</scope>
    <source>
        <strain evidence="2 3">DSM 15382</strain>
    </source>
</reference>
<protein>
    <recommendedName>
        <fullName evidence="4">Beta-barrel assembly machine subunit BamF</fullName>
    </recommendedName>
</protein>
<evidence type="ECO:0000256" key="1">
    <source>
        <dbReference type="SAM" id="MobiDB-lite"/>
    </source>
</evidence>
<dbReference type="Proteomes" id="UP000697995">
    <property type="component" value="Unassembled WGS sequence"/>
</dbReference>
<evidence type="ECO:0000313" key="3">
    <source>
        <dbReference type="Proteomes" id="UP000697995"/>
    </source>
</evidence>
<organism evidence="2 3">
    <name type="scientific">Paracraurococcus ruber</name>
    <dbReference type="NCBI Taxonomy" id="77675"/>
    <lineage>
        <taxon>Bacteria</taxon>
        <taxon>Pseudomonadati</taxon>
        <taxon>Pseudomonadota</taxon>
        <taxon>Alphaproteobacteria</taxon>
        <taxon>Acetobacterales</taxon>
        <taxon>Roseomonadaceae</taxon>
        <taxon>Paracraurococcus</taxon>
    </lineage>
</organism>
<proteinExistence type="predicted"/>
<accession>A0ABS1D641</accession>
<keyword evidence="3" id="KW-1185">Reference proteome</keyword>
<feature type="region of interest" description="Disordered" evidence="1">
    <location>
        <begin position="49"/>
        <end position="131"/>
    </location>
</feature>
<dbReference type="PROSITE" id="PS51257">
    <property type="entry name" value="PROKAR_LIPOPROTEIN"/>
    <property type="match status" value="1"/>
</dbReference>